<protein>
    <recommendedName>
        <fullName evidence="3">Phosphohydrolase</fullName>
    </recommendedName>
</protein>
<dbReference type="SUPFAM" id="SSF109604">
    <property type="entry name" value="HD-domain/PDEase-like"/>
    <property type="match status" value="1"/>
</dbReference>
<proteinExistence type="predicted"/>
<gene>
    <name evidence="1" type="ORF">JYU29_05830</name>
</gene>
<evidence type="ECO:0000313" key="2">
    <source>
        <dbReference type="Proteomes" id="UP001297272"/>
    </source>
</evidence>
<comment type="caution">
    <text evidence="1">The sequence shown here is derived from an EMBL/GenBank/DDBJ whole genome shotgun (WGS) entry which is preliminary data.</text>
</comment>
<dbReference type="Proteomes" id="UP001297272">
    <property type="component" value="Unassembled WGS sequence"/>
</dbReference>
<accession>A0ABS5RT71</accession>
<dbReference type="EMBL" id="JAFMNX010000001">
    <property type="protein sequence ID" value="MBS9720206.1"/>
    <property type="molecule type" value="Genomic_DNA"/>
</dbReference>
<dbReference type="RefSeq" id="WP_213983758.1">
    <property type="nucleotide sequence ID" value="NZ_JAFMNX010000001.1"/>
</dbReference>
<keyword evidence="2" id="KW-1185">Reference proteome</keyword>
<evidence type="ECO:0008006" key="3">
    <source>
        <dbReference type="Google" id="ProtNLM"/>
    </source>
</evidence>
<evidence type="ECO:0000313" key="1">
    <source>
        <dbReference type="EMBL" id="MBS9720206.1"/>
    </source>
</evidence>
<organism evidence="1 2">
    <name type="scientific">Tianweitania aestuarii</name>
    <dbReference type="NCBI Taxonomy" id="2814886"/>
    <lineage>
        <taxon>Bacteria</taxon>
        <taxon>Pseudomonadati</taxon>
        <taxon>Pseudomonadota</taxon>
        <taxon>Alphaproteobacteria</taxon>
        <taxon>Hyphomicrobiales</taxon>
        <taxon>Phyllobacteriaceae</taxon>
        <taxon>Tianweitania</taxon>
    </lineage>
</organism>
<sequence>MMVPSFRPNGSVMDLANPQVEDIDFADIAARLSKLARFNGVPRGPAYSVAQHCVLGADALFHTTGRAELAGYFLLHDAHEAYIGDIVRPTIHAIELAAAEEIELAVGSKRKSIIKAAVERVKRKLDNAIFAAAKVPALWALPTLEQQVKEMDEAMLHWEAVQLFGPLAANQVPKPATGSRVGVKAWGACKAEEAWLERAESYLGISARMA</sequence>
<dbReference type="Gene3D" id="1.10.3210.10">
    <property type="entry name" value="Hypothetical protein af1432"/>
    <property type="match status" value="1"/>
</dbReference>
<name>A0ABS5RT71_9HYPH</name>
<reference evidence="1 2" key="1">
    <citation type="submission" date="2021-03" db="EMBL/GenBank/DDBJ databases">
        <title>Tianweitania aestuarii sp. nov., isolated from a tidal flat.</title>
        <authorList>
            <person name="Park S."/>
            <person name="Yoon J.-H."/>
        </authorList>
    </citation>
    <scope>NUCLEOTIDE SEQUENCE [LARGE SCALE GENOMIC DNA]</scope>
    <source>
        <strain evidence="1 2">BSSL-BM11</strain>
    </source>
</reference>